<sequence length="592" mass="64608">MNKLIQQVLTLATLCWMLAGCSGENLLQEYGEGTGYLRLTLGSVDVDLTSTTRAEAGSLPDALIPKAEDFMIDIQMGKESVEGFPKPYSELTTEGVELTAGGYTVTAYCGDNNPIQATPYFSTSVQVQILPGEATETTLNAVLANAMLTPAVSESLQNHYKEWALTIKVGNDSETLANNEKINDYLFVQAGQPVDAVFEGTNILEKETSHEWVVVSPAVAQTKYVIQCDPDLSVFSNIQLTATAEHTYADGSLTGTDVILNLDANGAPLELVDTWNIQLLYNGNPIRTCASKPENDTRMTVTEGWPYVPQGTTLAASIHLQTGETIELTSAVLEEIPQPEFTVTVSGSTSYSVYQSSGADAANTKDGSSIFDIASTATISSEISGNPNYSNILKVTYKTDSGQTSEELPFGTVSQLNSLAWQKHALTATVSFDGTSIDSPSVECDVTGLPYRAEPPKNTGNNPWRIIQNGIVNYIEFNDNYVLLKSDGSDPIIGSSPFYIPNNINFKLQSKYKKNDHWLANRDNYEYEVNLLSDGNTREDRICFNDGKEAKEYIVEGHNTFTATKNAISCRFQSKTLLGTNANLIYVYIDYE</sequence>
<protein>
    <submittedName>
        <fullName evidence="1">DUF4493 domain-containing protein</fullName>
    </submittedName>
</protein>
<dbReference type="InterPro" id="IPR027840">
    <property type="entry name" value="DUF4493"/>
</dbReference>
<dbReference type="Pfam" id="PF14900">
    <property type="entry name" value="DUF4493"/>
    <property type="match status" value="1"/>
</dbReference>
<keyword evidence="2" id="KW-1185">Reference proteome</keyword>
<organism evidence="1 2">
    <name type="scientific">Mediterranea massiliensis</name>
    <dbReference type="NCBI Taxonomy" id="1841865"/>
    <lineage>
        <taxon>Bacteria</taxon>
        <taxon>Pseudomonadati</taxon>
        <taxon>Bacteroidota</taxon>
        <taxon>Bacteroidia</taxon>
        <taxon>Bacteroidales</taxon>
        <taxon>Bacteroidaceae</taxon>
        <taxon>Mediterranea</taxon>
    </lineage>
</organism>
<evidence type="ECO:0000313" key="1">
    <source>
        <dbReference type="EMBL" id="MBM6734040.1"/>
    </source>
</evidence>
<name>A0ABS2DX08_9BACT</name>
<comment type="caution">
    <text evidence="1">The sequence shown here is derived from an EMBL/GenBank/DDBJ whole genome shotgun (WGS) entry which is preliminary data.</text>
</comment>
<evidence type="ECO:0000313" key="2">
    <source>
        <dbReference type="Proteomes" id="UP000766986"/>
    </source>
</evidence>
<dbReference type="EMBL" id="JACLYZ010000003">
    <property type="protein sequence ID" value="MBM6734040.1"/>
    <property type="molecule type" value="Genomic_DNA"/>
</dbReference>
<accession>A0ABS2DX08</accession>
<dbReference type="Proteomes" id="UP000766986">
    <property type="component" value="Unassembled WGS sequence"/>
</dbReference>
<dbReference type="RefSeq" id="WP_205094622.1">
    <property type="nucleotide sequence ID" value="NZ_JACLYZ010000003.1"/>
</dbReference>
<gene>
    <name evidence="1" type="ORF">H7U35_02195</name>
</gene>
<dbReference type="PROSITE" id="PS51257">
    <property type="entry name" value="PROKAR_LIPOPROTEIN"/>
    <property type="match status" value="1"/>
</dbReference>
<reference evidence="1 2" key="1">
    <citation type="journal article" date="2021" name="Sci. Rep.">
        <title>The distribution of antibiotic resistance genes in chicken gut microbiota commensals.</title>
        <authorList>
            <person name="Juricova H."/>
            <person name="Matiasovicova J."/>
            <person name="Kubasova T."/>
            <person name="Cejkova D."/>
            <person name="Rychlik I."/>
        </authorList>
    </citation>
    <scope>NUCLEOTIDE SEQUENCE [LARGE SCALE GENOMIC DNA]</scope>
    <source>
        <strain evidence="1 2">An772</strain>
    </source>
</reference>
<proteinExistence type="predicted"/>